<dbReference type="Gene3D" id="3.60.10.10">
    <property type="entry name" value="Endonuclease/exonuclease/phosphatase"/>
    <property type="match status" value="2"/>
</dbReference>
<reference evidence="7" key="1">
    <citation type="submission" date="2025-08" db="UniProtKB">
        <authorList>
            <consortium name="RefSeq"/>
        </authorList>
    </citation>
    <scope>IDENTIFICATION</scope>
    <source>
        <tissue evidence="7">Blood</tissue>
    </source>
</reference>
<dbReference type="Proteomes" id="UP000515208">
    <property type="component" value="Unplaced"/>
</dbReference>
<dbReference type="GO" id="GO:0046856">
    <property type="term" value="P:phosphatidylinositol dephosphorylation"/>
    <property type="evidence" value="ECO:0007669"/>
    <property type="project" value="InterPro"/>
</dbReference>
<dbReference type="PANTHER" id="PTHR12997:SF2">
    <property type="entry name" value="INOSITOL POLYPHOSPHATE-5-PHOSPHATASE A"/>
    <property type="match status" value="1"/>
</dbReference>
<dbReference type="GeneID" id="105002740"/>
<evidence type="ECO:0000259" key="5">
    <source>
        <dbReference type="SMART" id="SM00128"/>
    </source>
</evidence>
<dbReference type="InterPro" id="IPR039737">
    <property type="entry name" value="INPP5A"/>
</dbReference>
<dbReference type="SMART" id="SM00128">
    <property type="entry name" value="IPPc"/>
    <property type="match status" value="1"/>
</dbReference>
<evidence type="ECO:0000313" key="6">
    <source>
        <dbReference type="Proteomes" id="UP000515208"/>
    </source>
</evidence>
<dbReference type="InterPro" id="IPR036691">
    <property type="entry name" value="Endo/exonu/phosph_ase_sf"/>
</dbReference>
<protein>
    <recommendedName>
        <fullName evidence="1">inositol-polyphosphate 5-phosphatase</fullName>
        <ecNumber evidence="1">3.1.3.56</ecNumber>
    </recommendedName>
</protein>
<dbReference type="RefSeq" id="XP_010857856.1">
    <property type="nucleotide sequence ID" value="XM_010859554.1"/>
</dbReference>
<feature type="compositionally biased region" description="Low complexity" evidence="4">
    <location>
        <begin position="342"/>
        <end position="358"/>
    </location>
</feature>
<evidence type="ECO:0000313" key="7">
    <source>
        <dbReference type="RefSeq" id="XP_010857856.1"/>
    </source>
</evidence>
<organism evidence="6 7">
    <name type="scientific">Bison bison bison</name>
    <name type="common">North American plains bison</name>
    <dbReference type="NCBI Taxonomy" id="43346"/>
    <lineage>
        <taxon>Eukaryota</taxon>
        <taxon>Metazoa</taxon>
        <taxon>Chordata</taxon>
        <taxon>Craniata</taxon>
        <taxon>Vertebrata</taxon>
        <taxon>Euteleostomi</taxon>
        <taxon>Mammalia</taxon>
        <taxon>Eutheria</taxon>
        <taxon>Laurasiatheria</taxon>
        <taxon>Artiodactyla</taxon>
        <taxon>Ruminantia</taxon>
        <taxon>Pecora</taxon>
        <taxon>Bovidae</taxon>
        <taxon>Bovinae</taxon>
        <taxon>Bison</taxon>
    </lineage>
</organism>
<dbReference type="InterPro" id="IPR000300">
    <property type="entry name" value="IPPc"/>
</dbReference>
<feature type="region of interest" description="Disordered" evidence="4">
    <location>
        <begin position="256"/>
        <end position="286"/>
    </location>
</feature>
<sequence>MPENLQKNWLREFYQVVRAHRPHFLALHCQEFGGKNYEASMSHVDKFVKELLSSDAMKEYNRARVYLDENYKSQEHFTALGSFYFLHESLKNIYQFDFKAKKYKKVTGKEIYSDTLESTPMLEKEKFPQDYFPECKWSRKGFLRTRWCLADCAFDLVNIHLFHDASNLVAWETSPSVYSGIRHKALGYVLDRWVLRSPSPPAYFVFGDFNFRLDSKSVVETLCTKATMQTVRAADTNEVVKLIFRESDNDRKVSAEGAQAPWGGAPALTRPPPPGYPTETTVTSQGRLHLKGQNRGACGHKARLLELQLDPAFGRGHLRVTPSWPWPHPACSVGQSGPSWSAPGLTLGPAGPPRAALGSPHAGQVPGSEITVSLPRLSGAPRSASPSDPYLLFFSQLLEFDKELSVFKDRLYELDISFPPSYPYSEDCSQGRQYMNTRCPAWCDRVLMSPSAKELVLRSESEEKVVTYDHIGPSVCMGDHKPVFLAFRIAPGAGKPHARVHKCCVVQ</sequence>
<evidence type="ECO:0000256" key="4">
    <source>
        <dbReference type="SAM" id="MobiDB-lite"/>
    </source>
</evidence>
<feature type="domain" description="Inositol polyphosphate-related phosphatase" evidence="5">
    <location>
        <begin position="2"/>
        <end position="495"/>
    </location>
</feature>
<dbReference type="AlphaFoldDB" id="A0A6P3IU96"/>
<gene>
    <name evidence="7" type="primary">INPP5A</name>
</gene>
<dbReference type="Pfam" id="PF22669">
    <property type="entry name" value="Exo_endo_phos2"/>
    <property type="match status" value="1"/>
</dbReference>
<keyword evidence="2" id="KW-0378">Hydrolase</keyword>
<dbReference type="OrthoDB" id="5780965at2759"/>
<dbReference type="CDD" id="cd09092">
    <property type="entry name" value="INPP5A"/>
    <property type="match status" value="1"/>
</dbReference>
<dbReference type="KEGG" id="bbis:105002740"/>
<proteinExistence type="inferred from homology"/>
<dbReference type="GO" id="GO:0004445">
    <property type="term" value="F:inositol-polyphosphate 5-phosphatase activity"/>
    <property type="evidence" value="ECO:0007669"/>
    <property type="project" value="UniProtKB-EC"/>
</dbReference>
<evidence type="ECO:0000256" key="2">
    <source>
        <dbReference type="ARBA" id="ARBA00022801"/>
    </source>
</evidence>
<keyword evidence="6" id="KW-1185">Reference proteome</keyword>
<evidence type="ECO:0000256" key="1">
    <source>
        <dbReference type="ARBA" id="ARBA00012997"/>
    </source>
</evidence>
<dbReference type="SUPFAM" id="SSF56219">
    <property type="entry name" value="DNase I-like"/>
    <property type="match status" value="1"/>
</dbReference>
<dbReference type="PANTHER" id="PTHR12997">
    <property type="entry name" value="TYPE I INOSITOL-1,4,5-TRISPHOSPHATE 5-PHOSPHATASE"/>
    <property type="match status" value="1"/>
</dbReference>
<dbReference type="EC" id="3.1.3.56" evidence="1"/>
<dbReference type="CTD" id="3632"/>
<evidence type="ECO:0000256" key="3">
    <source>
        <dbReference type="ARBA" id="ARBA00023599"/>
    </source>
</evidence>
<accession>A0A6P3IU96</accession>
<feature type="region of interest" description="Disordered" evidence="4">
    <location>
        <begin position="335"/>
        <end position="364"/>
    </location>
</feature>
<comment type="similarity">
    <text evidence="3">Belongs to the inositol 1,4,5-trisphosphate 5-phosphatase type I family.</text>
</comment>
<name>A0A6P3IU96_BISBB</name>